<feature type="domain" description="Nucleotidyltransferase-like" evidence="1">
    <location>
        <begin position="117"/>
        <end position="321"/>
    </location>
</feature>
<gene>
    <name evidence="2" type="ORF">EZ242_05430</name>
</gene>
<organism evidence="2 3">
    <name type="scientific">Ramlibacter rhizophilus</name>
    <dbReference type="NCBI Taxonomy" id="1781167"/>
    <lineage>
        <taxon>Bacteria</taxon>
        <taxon>Pseudomonadati</taxon>
        <taxon>Pseudomonadota</taxon>
        <taxon>Betaproteobacteria</taxon>
        <taxon>Burkholderiales</taxon>
        <taxon>Comamonadaceae</taxon>
        <taxon>Ramlibacter</taxon>
    </lineage>
</organism>
<dbReference type="AlphaFoldDB" id="A0A4Z0BYY9"/>
<evidence type="ECO:0000313" key="3">
    <source>
        <dbReference type="Proteomes" id="UP000297564"/>
    </source>
</evidence>
<name>A0A4Z0BYY9_9BURK</name>
<dbReference type="EMBL" id="SMLL01000002">
    <property type="protein sequence ID" value="TFZ03508.1"/>
    <property type="molecule type" value="Genomic_DNA"/>
</dbReference>
<accession>A0A4Z0BYY9</accession>
<dbReference type="InterPro" id="IPR058575">
    <property type="entry name" value="NTP_transf_8_dom"/>
</dbReference>
<dbReference type="OrthoDB" id="6142474at2"/>
<dbReference type="Proteomes" id="UP000297564">
    <property type="component" value="Unassembled WGS sequence"/>
</dbReference>
<evidence type="ECO:0000259" key="1">
    <source>
        <dbReference type="Pfam" id="PF12281"/>
    </source>
</evidence>
<reference evidence="2 3" key="1">
    <citation type="submission" date="2019-03" db="EMBL/GenBank/DDBJ databases">
        <title>Ramlibacter rhizophilus CCTCC AB2015357, whole genome shotgun sequence.</title>
        <authorList>
            <person name="Zhang X."/>
            <person name="Feng G."/>
            <person name="Zhu H."/>
        </authorList>
    </citation>
    <scope>NUCLEOTIDE SEQUENCE [LARGE SCALE GENOMIC DNA]</scope>
    <source>
        <strain evidence="2 3">CCTCC AB2015357</strain>
    </source>
</reference>
<proteinExistence type="predicted"/>
<sequence>MTTTPRFLDLNEAQRRQQIDAESLFEALEAAEQEAWRHRGSMFWREQGGRTYLIKLSPDSSQRSLGTQSEQTQETYERFMSRKVVSEARVKDLREQVEVMKRMNRALRVGRAPDLLIEVLNALAKAGVAEHFLVVGTNALYAYEAAAGVRFPGEVMETRDADLLYDTSKRVEFLRVMQGRKLSFIDLLRKVDKTFERHGTDNYTAVNSKGYEVDLLRRFPPPEKAVEEHTLQITPNDEDLWPVRAPTGQRLLAVPRFSQVVVGTSGRMARMTTVHPMAFARIKRQLAVDPARDPRKAPKDAAQAEQVEELVLHYLPNLLATGADEPTTLS</sequence>
<comment type="caution">
    <text evidence="2">The sequence shown here is derived from an EMBL/GenBank/DDBJ whole genome shotgun (WGS) entry which is preliminary data.</text>
</comment>
<dbReference type="Pfam" id="PF12281">
    <property type="entry name" value="NTP_transf_8"/>
    <property type="match status" value="1"/>
</dbReference>
<evidence type="ECO:0000313" key="2">
    <source>
        <dbReference type="EMBL" id="TFZ03508.1"/>
    </source>
</evidence>
<keyword evidence="3" id="KW-1185">Reference proteome</keyword>
<protein>
    <recommendedName>
        <fullName evidence="1">Nucleotidyltransferase-like domain-containing protein</fullName>
    </recommendedName>
</protein>